<proteinExistence type="predicted"/>
<evidence type="ECO:0000313" key="3">
    <source>
        <dbReference type="Proteomes" id="UP000316621"/>
    </source>
</evidence>
<dbReference type="Gramene" id="RZC81556">
    <property type="protein sequence ID" value="RZC81556"/>
    <property type="gene ID" value="C5167_044154"/>
</dbReference>
<accession>A0A4Y7L8L7</accession>
<gene>
    <name evidence="2" type="ORF">C5167_044154</name>
</gene>
<protein>
    <submittedName>
        <fullName evidence="2">Uncharacterized protein</fullName>
    </submittedName>
</protein>
<dbReference type="Proteomes" id="UP000316621">
    <property type="component" value="Chromosome 10"/>
</dbReference>
<dbReference type="AlphaFoldDB" id="A0A4Y7L8L7"/>
<feature type="region of interest" description="Disordered" evidence="1">
    <location>
        <begin position="173"/>
        <end position="193"/>
    </location>
</feature>
<sequence length="193" mass="21964">MLWKKSKTIGKKFSMPPRRTLNTVEEIKLAATNWEGDAAEVLKEEPWNILGYLMILREYDSTRDITKYDFTHQVFCVQFQELKLEHLEDGMIDKMCGEIGKRMEVDPENAIPKVVSQTSLEGKAYHTADNNDSQIGRDIIMERVEEEEKDGGSSVCYPASGVLQIAANQINSVEPKGCNPPGQMRNKEKQLLR</sequence>
<keyword evidence="3" id="KW-1185">Reference proteome</keyword>
<name>A0A4Y7L8L7_PAPSO</name>
<reference evidence="2 3" key="1">
    <citation type="journal article" date="2018" name="Science">
        <title>The opium poppy genome and morphinan production.</title>
        <authorList>
            <person name="Guo L."/>
            <person name="Winzer T."/>
            <person name="Yang X."/>
            <person name="Li Y."/>
            <person name="Ning Z."/>
            <person name="He Z."/>
            <person name="Teodor R."/>
            <person name="Lu Y."/>
            <person name="Bowser T.A."/>
            <person name="Graham I.A."/>
            <person name="Ye K."/>
        </authorList>
    </citation>
    <scope>NUCLEOTIDE SEQUENCE [LARGE SCALE GENOMIC DNA]</scope>
    <source>
        <strain evidence="3">cv. HN1</strain>
        <tissue evidence="2">Leaves</tissue>
    </source>
</reference>
<dbReference type="EMBL" id="CM010724">
    <property type="protein sequence ID" value="RZC81556.1"/>
    <property type="molecule type" value="Genomic_DNA"/>
</dbReference>
<organism evidence="2 3">
    <name type="scientific">Papaver somniferum</name>
    <name type="common">Opium poppy</name>
    <dbReference type="NCBI Taxonomy" id="3469"/>
    <lineage>
        <taxon>Eukaryota</taxon>
        <taxon>Viridiplantae</taxon>
        <taxon>Streptophyta</taxon>
        <taxon>Embryophyta</taxon>
        <taxon>Tracheophyta</taxon>
        <taxon>Spermatophyta</taxon>
        <taxon>Magnoliopsida</taxon>
        <taxon>Ranunculales</taxon>
        <taxon>Papaveraceae</taxon>
        <taxon>Papaveroideae</taxon>
        <taxon>Papaver</taxon>
    </lineage>
</organism>
<evidence type="ECO:0000256" key="1">
    <source>
        <dbReference type="SAM" id="MobiDB-lite"/>
    </source>
</evidence>
<evidence type="ECO:0000313" key="2">
    <source>
        <dbReference type="EMBL" id="RZC81556.1"/>
    </source>
</evidence>